<gene>
    <name evidence="13" type="ORF">RDWZM_001655</name>
</gene>
<evidence type="ECO:0000259" key="12">
    <source>
        <dbReference type="PROSITE" id="PS50157"/>
    </source>
</evidence>
<keyword evidence="3" id="KW-0677">Repeat</keyword>
<dbReference type="Proteomes" id="UP001142055">
    <property type="component" value="Chromosome 1"/>
</dbReference>
<evidence type="ECO:0000256" key="2">
    <source>
        <dbReference type="ARBA" id="ARBA00022723"/>
    </source>
</evidence>
<keyword evidence="14" id="KW-1185">Reference proteome</keyword>
<evidence type="ECO:0000256" key="6">
    <source>
        <dbReference type="ARBA" id="ARBA00023015"/>
    </source>
</evidence>
<sequence>MSVVLDDNQQQHLLVILNDINRHIHESNLIAIASTTSITTTTTTNTNDSNGTIAKKGGGAGSNYNRHPNKRASTIDHHPPSLPQPDMITGFNQNNISQLSNFIINTNRYFVAFYKLTSGDIFGKLIKININRPDSNAFMLLSFSTNTSMVSQQIIQQHQQPTQSLSQPIYALDAVKDLTFLIFLITNLFYKLRHSSLPSLVARFDISWQFFANFQANLDTNFNHDVLFQLLQVEIQRQRTVNERRTEQLKQEVQQLTKIHKLVEREIETEINRLMQLQAKQKVTSTGTTVTGQQMVQSHRSIVSKVPSTSGSNSIPATFVGGRTCPECGKTFRNAYKLNRHLYVHKDSSEKPYSCDWSGCAYRSISRNDLNRHKMIHTGEKPYHCDVAGCEKRYSRPDKLRHHKLTIHYKEQHNSGSIKKEQVCIYPGCSFHCSNKTELSRHQALHHQKEDSSNKLAGKSVPMQKV</sequence>
<keyword evidence="7" id="KW-0804">Transcription</keyword>
<evidence type="ECO:0000256" key="3">
    <source>
        <dbReference type="ARBA" id="ARBA00022737"/>
    </source>
</evidence>
<comment type="subcellular location">
    <subcellularLocation>
        <location evidence="1">Nucleus</location>
    </subcellularLocation>
</comment>
<evidence type="ECO:0000256" key="1">
    <source>
        <dbReference type="ARBA" id="ARBA00004123"/>
    </source>
</evidence>
<keyword evidence="6" id="KW-0805">Transcription regulation</keyword>
<accession>A0A9Q0MBZ5</accession>
<evidence type="ECO:0000313" key="14">
    <source>
        <dbReference type="Proteomes" id="UP001142055"/>
    </source>
</evidence>
<evidence type="ECO:0000313" key="13">
    <source>
        <dbReference type="EMBL" id="KAJ6223110.1"/>
    </source>
</evidence>
<evidence type="ECO:0000256" key="7">
    <source>
        <dbReference type="ARBA" id="ARBA00023163"/>
    </source>
</evidence>
<keyword evidence="8" id="KW-0539">Nucleus</keyword>
<organism evidence="13 14">
    <name type="scientific">Blomia tropicalis</name>
    <name type="common">Mite</name>
    <dbReference type="NCBI Taxonomy" id="40697"/>
    <lineage>
        <taxon>Eukaryota</taxon>
        <taxon>Metazoa</taxon>
        <taxon>Ecdysozoa</taxon>
        <taxon>Arthropoda</taxon>
        <taxon>Chelicerata</taxon>
        <taxon>Arachnida</taxon>
        <taxon>Acari</taxon>
        <taxon>Acariformes</taxon>
        <taxon>Sarcoptiformes</taxon>
        <taxon>Astigmata</taxon>
        <taxon>Glycyphagoidea</taxon>
        <taxon>Echimyopodidae</taxon>
        <taxon>Blomia</taxon>
    </lineage>
</organism>
<evidence type="ECO:0000256" key="4">
    <source>
        <dbReference type="ARBA" id="ARBA00022771"/>
    </source>
</evidence>
<dbReference type="PROSITE" id="PS50157">
    <property type="entry name" value="ZINC_FINGER_C2H2_2"/>
    <property type="match status" value="3"/>
</dbReference>
<dbReference type="PANTHER" id="PTHR46179:SF13">
    <property type="entry name" value="C2H2-TYPE DOMAIN-CONTAINING PROTEIN"/>
    <property type="match status" value="1"/>
</dbReference>
<feature type="region of interest" description="Disordered" evidence="11">
    <location>
        <begin position="42"/>
        <end position="71"/>
    </location>
</feature>
<dbReference type="InterPro" id="IPR036236">
    <property type="entry name" value="Znf_C2H2_sf"/>
</dbReference>
<dbReference type="AlphaFoldDB" id="A0A9Q0MBZ5"/>
<dbReference type="GO" id="GO:0006357">
    <property type="term" value="P:regulation of transcription by RNA polymerase II"/>
    <property type="evidence" value="ECO:0007669"/>
    <property type="project" value="TreeGrafter"/>
</dbReference>
<dbReference type="EMBL" id="JAPWDV010000001">
    <property type="protein sequence ID" value="KAJ6223110.1"/>
    <property type="molecule type" value="Genomic_DNA"/>
</dbReference>
<keyword evidence="4 9" id="KW-0863">Zinc-finger</keyword>
<dbReference type="InterPro" id="IPR051061">
    <property type="entry name" value="Zinc_finger_trans_reg"/>
</dbReference>
<dbReference type="Pfam" id="PF00096">
    <property type="entry name" value="zf-C2H2"/>
    <property type="match status" value="1"/>
</dbReference>
<evidence type="ECO:0000256" key="10">
    <source>
        <dbReference type="SAM" id="Coils"/>
    </source>
</evidence>
<name>A0A9Q0MBZ5_BLOTA</name>
<feature type="compositionally biased region" description="Low complexity" evidence="11">
    <location>
        <begin position="42"/>
        <end position="53"/>
    </location>
</feature>
<evidence type="ECO:0000256" key="5">
    <source>
        <dbReference type="ARBA" id="ARBA00022833"/>
    </source>
</evidence>
<evidence type="ECO:0000256" key="8">
    <source>
        <dbReference type="ARBA" id="ARBA00023242"/>
    </source>
</evidence>
<evidence type="ECO:0000256" key="11">
    <source>
        <dbReference type="SAM" id="MobiDB-lite"/>
    </source>
</evidence>
<reference evidence="13" key="1">
    <citation type="submission" date="2022-12" db="EMBL/GenBank/DDBJ databases">
        <title>Genome assemblies of Blomia tropicalis.</title>
        <authorList>
            <person name="Cui Y."/>
        </authorList>
    </citation>
    <scope>NUCLEOTIDE SEQUENCE</scope>
    <source>
        <tissue evidence="13">Adult mites</tissue>
    </source>
</reference>
<evidence type="ECO:0000256" key="9">
    <source>
        <dbReference type="PROSITE-ProRule" id="PRU00042"/>
    </source>
</evidence>
<protein>
    <recommendedName>
        <fullName evidence="12">C2H2-type domain-containing protein</fullName>
    </recommendedName>
</protein>
<dbReference type="Gene3D" id="3.30.160.60">
    <property type="entry name" value="Classic Zinc Finger"/>
    <property type="match status" value="3"/>
</dbReference>
<dbReference type="PANTHER" id="PTHR46179">
    <property type="entry name" value="ZINC FINGER PROTEIN"/>
    <property type="match status" value="1"/>
</dbReference>
<dbReference type="SMART" id="SM00355">
    <property type="entry name" value="ZnF_C2H2"/>
    <property type="match status" value="4"/>
</dbReference>
<keyword evidence="2" id="KW-0479">Metal-binding</keyword>
<keyword evidence="5" id="KW-0862">Zinc</keyword>
<dbReference type="InterPro" id="IPR013087">
    <property type="entry name" value="Znf_C2H2_type"/>
</dbReference>
<dbReference type="GO" id="GO:0005634">
    <property type="term" value="C:nucleus"/>
    <property type="evidence" value="ECO:0007669"/>
    <property type="project" value="UniProtKB-SubCell"/>
</dbReference>
<feature type="domain" description="C2H2-type" evidence="12">
    <location>
        <begin position="323"/>
        <end position="352"/>
    </location>
</feature>
<dbReference type="PROSITE" id="PS00028">
    <property type="entry name" value="ZINC_FINGER_C2H2_1"/>
    <property type="match status" value="2"/>
</dbReference>
<proteinExistence type="predicted"/>
<feature type="domain" description="C2H2-type" evidence="12">
    <location>
        <begin position="383"/>
        <end position="413"/>
    </location>
</feature>
<feature type="region of interest" description="Disordered" evidence="11">
    <location>
        <begin position="442"/>
        <end position="466"/>
    </location>
</feature>
<comment type="caution">
    <text evidence="13">The sequence shown here is derived from an EMBL/GenBank/DDBJ whole genome shotgun (WGS) entry which is preliminary data.</text>
</comment>
<dbReference type="FunFam" id="3.30.160.60:FF:000032">
    <property type="entry name" value="Krueppel-like factor 4"/>
    <property type="match status" value="1"/>
</dbReference>
<dbReference type="SUPFAM" id="SSF57667">
    <property type="entry name" value="beta-beta-alpha zinc fingers"/>
    <property type="match status" value="2"/>
</dbReference>
<feature type="domain" description="C2H2-type" evidence="12">
    <location>
        <begin position="353"/>
        <end position="382"/>
    </location>
</feature>
<feature type="coiled-coil region" evidence="10">
    <location>
        <begin position="246"/>
        <end position="280"/>
    </location>
</feature>
<keyword evidence="10" id="KW-0175">Coiled coil</keyword>
<dbReference type="GO" id="GO:0008270">
    <property type="term" value="F:zinc ion binding"/>
    <property type="evidence" value="ECO:0007669"/>
    <property type="project" value="UniProtKB-KW"/>
</dbReference>